<proteinExistence type="predicted"/>
<evidence type="ECO:0000313" key="1">
    <source>
        <dbReference type="EMBL" id="NGO42884.1"/>
    </source>
</evidence>
<protein>
    <recommendedName>
        <fullName evidence="3">Ribbon-helix-helix protein CopG domain-containing protein</fullName>
    </recommendedName>
</protein>
<name>A0ABX0DQ63_9ACTN</name>
<evidence type="ECO:0008006" key="3">
    <source>
        <dbReference type="Google" id="ProtNLM"/>
    </source>
</evidence>
<evidence type="ECO:0000313" key="2">
    <source>
        <dbReference type="Proteomes" id="UP001518140"/>
    </source>
</evidence>
<dbReference type="EMBL" id="JAAKZX010000028">
    <property type="protein sequence ID" value="NGO42884.1"/>
    <property type="molecule type" value="Genomic_DNA"/>
</dbReference>
<dbReference type="CDD" id="cd22231">
    <property type="entry name" value="RHH_NikR_HicB-like"/>
    <property type="match status" value="1"/>
</dbReference>
<dbReference type="Proteomes" id="UP001518140">
    <property type="component" value="Unassembled WGS sequence"/>
</dbReference>
<reference evidence="1 2" key="1">
    <citation type="submission" date="2020-02" db="EMBL/GenBank/DDBJ databases">
        <title>Whole-genome analyses of novel actinobacteria.</title>
        <authorList>
            <person name="Sahin N."/>
            <person name="Tokatli A."/>
        </authorList>
    </citation>
    <scope>NUCLEOTIDE SEQUENCE [LARGE SCALE GENOMIC DNA]</scope>
    <source>
        <strain evidence="1 2">YC419</strain>
    </source>
</reference>
<keyword evidence="2" id="KW-1185">Reference proteome</keyword>
<comment type="caution">
    <text evidence="1">The sequence shown here is derived from an EMBL/GenBank/DDBJ whole genome shotgun (WGS) entry which is preliminary data.</text>
</comment>
<accession>A0ABX0DQ63</accession>
<gene>
    <name evidence="1" type="ORF">G6048_12135</name>
</gene>
<sequence>MSEQPGERGPGRPQIGGRVQVRLGELLDDVDRFAAENGYSRAEAVRALVAIGLGRRKDGPRPA</sequence>
<organism evidence="1 2">
    <name type="scientific">Streptomyces ureilyticus</name>
    <dbReference type="NCBI Taxonomy" id="1775131"/>
    <lineage>
        <taxon>Bacteria</taxon>
        <taxon>Bacillati</taxon>
        <taxon>Actinomycetota</taxon>
        <taxon>Actinomycetes</taxon>
        <taxon>Kitasatosporales</taxon>
        <taxon>Streptomycetaceae</taxon>
        <taxon>Streptomyces</taxon>
    </lineage>
</organism>